<comment type="caution">
    <text evidence="2">The sequence shown here is derived from an EMBL/GenBank/DDBJ whole genome shotgun (WGS) entry which is preliminary data.</text>
</comment>
<feature type="compositionally biased region" description="Acidic residues" evidence="1">
    <location>
        <begin position="418"/>
        <end position="435"/>
    </location>
</feature>
<sequence>MIFKEDDVHEYLYRIGLEAVIVEPDPTLLQEPQRNTPFDDSDVSFEFWKVLKAKALGRIEQMHKLIRYGTFAGSKVKLPTDHTKPMELDLIGTHESGLFILELKVKGPAERNAFSELLAYSNYVAGAFELSGRKDIINVLVAPLAAKITTQAYLYDLLINERNIIVYQPKFDGDDIETLSLELFVPSDETFQQAANRLLSHQAMSCAAISFHNVPNWIESASPGENPSDSTIGYLSAVSSYASQLMEAEGLNGFCFMRKRWAEYEAYYANTLFVCAVNPFFSAAPTRAATLIAQLKETERSTFMEAPQSGFHERLVDVGQRALREGIKTPIETEVCTPLWSAIVTSVGEVVYTHNVGFRPTGLFREAYVSYLDEMYRGIAHGSGLDAPALRIEAISNWYTAWEFMEACGYGGEKGEHDYDDEGEEQTGEDDDNLEEDADFADEVGYWEEGECGTCDGTGNGVGVNPYSNERMRCPTCGGSGIVRYWVPN</sequence>
<dbReference type="AlphaFoldDB" id="A0A7W4J8N7"/>
<protein>
    <submittedName>
        <fullName evidence="2">Uncharacterized protein</fullName>
    </submittedName>
</protein>
<gene>
    <name evidence="2" type="ORF">HLH21_11725</name>
</gene>
<dbReference type="RefSeq" id="WP_182943941.1">
    <property type="nucleotide sequence ID" value="NZ_JABEQH010000015.1"/>
</dbReference>
<evidence type="ECO:0000313" key="2">
    <source>
        <dbReference type="EMBL" id="MBB2176588.1"/>
    </source>
</evidence>
<evidence type="ECO:0000313" key="3">
    <source>
        <dbReference type="Proteomes" id="UP000561066"/>
    </source>
</evidence>
<proteinExistence type="predicted"/>
<accession>A0A7W4J8N7</accession>
<reference evidence="2 3" key="1">
    <citation type="submission" date="2020-04" db="EMBL/GenBank/DDBJ databases">
        <title>Description of novel Gluconacetobacter.</title>
        <authorList>
            <person name="Sombolestani A."/>
        </authorList>
    </citation>
    <scope>NUCLEOTIDE SEQUENCE [LARGE SCALE GENOMIC DNA]</scope>
    <source>
        <strain evidence="2 3">LMG 21312</strain>
    </source>
</reference>
<evidence type="ECO:0000256" key="1">
    <source>
        <dbReference type="SAM" id="MobiDB-lite"/>
    </source>
</evidence>
<organism evidence="2 3">
    <name type="scientific">Gluconacetobacter johannae</name>
    <dbReference type="NCBI Taxonomy" id="112140"/>
    <lineage>
        <taxon>Bacteria</taxon>
        <taxon>Pseudomonadati</taxon>
        <taxon>Pseudomonadota</taxon>
        <taxon>Alphaproteobacteria</taxon>
        <taxon>Acetobacterales</taxon>
        <taxon>Acetobacteraceae</taxon>
        <taxon>Gluconacetobacter</taxon>
    </lineage>
</organism>
<dbReference type="Proteomes" id="UP000561066">
    <property type="component" value="Unassembled WGS sequence"/>
</dbReference>
<dbReference type="EMBL" id="JABEQH010000015">
    <property type="protein sequence ID" value="MBB2176588.1"/>
    <property type="molecule type" value="Genomic_DNA"/>
</dbReference>
<keyword evidence="3" id="KW-1185">Reference proteome</keyword>
<name>A0A7W4J8N7_9PROT</name>
<feature type="region of interest" description="Disordered" evidence="1">
    <location>
        <begin position="413"/>
        <end position="435"/>
    </location>
</feature>